<evidence type="ECO:0000313" key="3">
    <source>
        <dbReference type="Proteomes" id="UP000828390"/>
    </source>
</evidence>
<name>A0A9D4L223_DREPO</name>
<sequence>MPPAFTGTPQVHNRRRRGKKRGVVVALPESDAGIDTVSAGGVTVYRGPAGTLPAFTGALPATTRGFAGTLPAFTGALPATNGA</sequence>
<reference evidence="2" key="2">
    <citation type="submission" date="2020-11" db="EMBL/GenBank/DDBJ databases">
        <authorList>
            <person name="McCartney M.A."/>
            <person name="Auch B."/>
            <person name="Kono T."/>
            <person name="Mallez S."/>
            <person name="Becker A."/>
            <person name="Gohl D.M."/>
            <person name="Silverstein K.A.T."/>
            <person name="Koren S."/>
            <person name="Bechman K.B."/>
            <person name="Herman A."/>
            <person name="Abrahante J.E."/>
            <person name="Garbe J."/>
        </authorList>
    </citation>
    <scope>NUCLEOTIDE SEQUENCE</scope>
    <source>
        <strain evidence="2">Duluth1</strain>
        <tissue evidence="2">Whole animal</tissue>
    </source>
</reference>
<evidence type="ECO:0000256" key="1">
    <source>
        <dbReference type="SAM" id="MobiDB-lite"/>
    </source>
</evidence>
<comment type="caution">
    <text evidence="2">The sequence shown here is derived from an EMBL/GenBank/DDBJ whole genome shotgun (WGS) entry which is preliminary data.</text>
</comment>
<gene>
    <name evidence="2" type="ORF">DPMN_092322</name>
</gene>
<dbReference type="EMBL" id="JAIWYP010000003">
    <property type="protein sequence ID" value="KAH3849918.1"/>
    <property type="molecule type" value="Genomic_DNA"/>
</dbReference>
<reference evidence="2" key="1">
    <citation type="journal article" date="2019" name="bioRxiv">
        <title>The Genome of the Zebra Mussel, Dreissena polymorpha: A Resource for Invasive Species Research.</title>
        <authorList>
            <person name="McCartney M.A."/>
            <person name="Auch B."/>
            <person name="Kono T."/>
            <person name="Mallez S."/>
            <person name="Zhang Y."/>
            <person name="Obille A."/>
            <person name="Becker A."/>
            <person name="Abrahante J.E."/>
            <person name="Garbe J."/>
            <person name="Badalamenti J.P."/>
            <person name="Herman A."/>
            <person name="Mangelson H."/>
            <person name="Liachko I."/>
            <person name="Sullivan S."/>
            <person name="Sone E.D."/>
            <person name="Koren S."/>
            <person name="Silverstein K.A.T."/>
            <person name="Beckman K.B."/>
            <person name="Gohl D.M."/>
        </authorList>
    </citation>
    <scope>NUCLEOTIDE SEQUENCE</scope>
    <source>
        <strain evidence="2">Duluth1</strain>
        <tissue evidence="2">Whole animal</tissue>
    </source>
</reference>
<keyword evidence="3" id="KW-1185">Reference proteome</keyword>
<proteinExistence type="predicted"/>
<organism evidence="2 3">
    <name type="scientific">Dreissena polymorpha</name>
    <name type="common">Zebra mussel</name>
    <name type="synonym">Mytilus polymorpha</name>
    <dbReference type="NCBI Taxonomy" id="45954"/>
    <lineage>
        <taxon>Eukaryota</taxon>
        <taxon>Metazoa</taxon>
        <taxon>Spiralia</taxon>
        <taxon>Lophotrochozoa</taxon>
        <taxon>Mollusca</taxon>
        <taxon>Bivalvia</taxon>
        <taxon>Autobranchia</taxon>
        <taxon>Heteroconchia</taxon>
        <taxon>Euheterodonta</taxon>
        <taxon>Imparidentia</taxon>
        <taxon>Neoheterodontei</taxon>
        <taxon>Myida</taxon>
        <taxon>Dreissenoidea</taxon>
        <taxon>Dreissenidae</taxon>
        <taxon>Dreissena</taxon>
    </lineage>
</organism>
<feature type="region of interest" description="Disordered" evidence="1">
    <location>
        <begin position="1"/>
        <end position="22"/>
    </location>
</feature>
<dbReference type="Proteomes" id="UP000828390">
    <property type="component" value="Unassembled WGS sequence"/>
</dbReference>
<dbReference type="AlphaFoldDB" id="A0A9D4L223"/>
<protein>
    <submittedName>
        <fullName evidence="2">Uncharacterized protein</fullName>
    </submittedName>
</protein>
<accession>A0A9D4L223</accession>
<feature type="compositionally biased region" description="Basic residues" evidence="1">
    <location>
        <begin position="12"/>
        <end position="22"/>
    </location>
</feature>
<evidence type="ECO:0000313" key="2">
    <source>
        <dbReference type="EMBL" id="KAH3849918.1"/>
    </source>
</evidence>